<evidence type="ECO:0000313" key="1">
    <source>
        <dbReference type="EMBL" id="THU90424.1"/>
    </source>
</evidence>
<dbReference type="OrthoDB" id="3113512at2759"/>
<sequence>MSDPLVAPSYPTLPQELADLIIDIVALGSCDESQYDSDNCLSDLKTCALVSRGWRRQTARHLFKCLTLPSLTFTKVDWFEGNREPKPDPNQFPELTTQALTRLQQVVQPGGILSQNSTILPFVQELTLDFWNLADFFEAVRPLLEQVSFVPNQLQGIIFDHVIATDSFLSYLSPLLLSNNDTIKQISVLDVTMPSYGPARRTWPRLRTAIFFNYFPPLPNLEHLFFRRIDSNNCPRTDSTAMAPLLPRPRPRIVTIDIGDKLSAAVQERRLFHPGMVCFDLSGMEELRLIHYNYSWDFHKPVLTLCTLRRLTVRVLQSQRITKTFYSPDGDNIHRDVEDLPSYAPNLTHIQAYIELDYHRAEQFVLGLPHLKALRFLQVLEIQAKAEVTTPHPDSPVSSGHSSSSWDLIKTRLVSLDESLDNLTQCTISNTLGKIKNTVGRHMSAFGPYGSRQGLRHDMKIGSNPLVPPSYPTLPQELCDLIIDIVALGSCDESHHDSNNLSDLKACALVSKRWRRQAAGYLFKSLTLPSLTFTKVDWFEGNREPKPDSNRFPELTTTQALNQLQQAVQPGGILSQQSNILPFVQELTLDFWSLADFFEAARPLLEQIPFVPNQLQGCVFDHVITTNSFLSYLSPLLLNNNDSIKQISILEIIMSSHGSVQETSSQNQTMMFFDCFPSLPNLEHLFFRDSEIDSDNHSGPDFTATAPILPRPRPRIVTLDIVDGFSAAVLESFLFQRELFCFDLTGIEELRLIHHNYGWDCHEPVLTLCKTSLRRLTVRILNNPRTLENPFYFPERDNIHRDIENLPSLAPNLTYIQAYIELDYHRAEQFILGLPRLKALCSLQVLEIQAKAEVTTPRSDFPVSSGDSSSSWDLIKTRLVSLDESLDSLTQCTMSNTLGKIKVVVKVKGASFWEAKSFVDSCFTRMKSKSSPTFILSII</sequence>
<name>A0A4S8LMG4_DENBC</name>
<proteinExistence type="predicted"/>
<evidence type="ECO:0000313" key="2">
    <source>
        <dbReference type="Proteomes" id="UP000297245"/>
    </source>
</evidence>
<dbReference type="EMBL" id="ML179335">
    <property type="protein sequence ID" value="THU90424.1"/>
    <property type="molecule type" value="Genomic_DNA"/>
</dbReference>
<protein>
    <recommendedName>
        <fullName evidence="3">F-box domain-containing protein</fullName>
    </recommendedName>
</protein>
<reference evidence="1 2" key="1">
    <citation type="journal article" date="2019" name="Nat. Ecol. Evol.">
        <title>Megaphylogeny resolves global patterns of mushroom evolution.</title>
        <authorList>
            <person name="Varga T."/>
            <person name="Krizsan K."/>
            <person name="Foldi C."/>
            <person name="Dima B."/>
            <person name="Sanchez-Garcia M."/>
            <person name="Sanchez-Ramirez S."/>
            <person name="Szollosi G.J."/>
            <person name="Szarkandi J.G."/>
            <person name="Papp V."/>
            <person name="Albert L."/>
            <person name="Andreopoulos W."/>
            <person name="Angelini C."/>
            <person name="Antonin V."/>
            <person name="Barry K.W."/>
            <person name="Bougher N.L."/>
            <person name="Buchanan P."/>
            <person name="Buyck B."/>
            <person name="Bense V."/>
            <person name="Catcheside P."/>
            <person name="Chovatia M."/>
            <person name="Cooper J."/>
            <person name="Damon W."/>
            <person name="Desjardin D."/>
            <person name="Finy P."/>
            <person name="Geml J."/>
            <person name="Haridas S."/>
            <person name="Hughes K."/>
            <person name="Justo A."/>
            <person name="Karasinski D."/>
            <person name="Kautmanova I."/>
            <person name="Kiss B."/>
            <person name="Kocsube S."/>
            <person name="Kotiranta H."/>
            <person name="LaButti K.M."/>
            <person name="Lechner B.E."/>
            <person name="Liimatainen K."/>
            <person name="Lipzen A."/>
            <person name="Lukacs Z."/>
            <person name="Mihaltcheva S."/>
            <person name="Morgado L.N."/>
            <person name="Niskanen T."/>
            <person name="Noordeloos M.E."/>
            <person name="Ohm R.A."/>
            <person name="Ortiz-Santana B."/>
            <person name="Ovrebo C."/>
            <person name="Racz N."/>
            <person name="Riley R."/>
            <person name="Savchenko A."/>
            <person name="Shiryaev A."/>
            <person name="Soop K."/>
            <person name="Spirin V."/>
            <person name="Szebenyi C."/>
            <person name="Tomsovsky M."/>
            <person name="Tulloss R.E."/>
            <person name="Uehling J."/>
            <person name="Grigoriev I.V."/>
            <person name="Vagvolgyi C."/>
            <person name="Papp T."/>
            <person name="Martin F.M."/>
            <person name="Miettinen O."/>
            <person name="Hibbett D.S."/>
            <person name="Nagy L.G."/>
        </authorList>
    </citation>
    <scope>NUCLEOTIDE SEQUENCE [LARGE SCALE GENOMIC DNA]</scope>
    <source>
        <strain evidence="1 2">CBS 962.96</strain>
    </source>
</reference>
<dbReference type="Proteomes" id="UP000297245">
    <property type="component" value="Unassembled WGS sequence"/>
</dbReference>
<organism evidence="1 2">
    <name type="scientific">Dendrothele bispora (strain CBS 962.96)</name>
    <dbReference type="NCBI Taxonomy" id="1314807"/>
    <lineage>
        <taxon>Eukaryota</taxon>
        <taxon>Fungi</taxon>
        <taxon>Dikarya</taxon>
        <taxon>Basidiomycota</taxon>
        <taxon>Agaricomycotina</taxon>
        <taxon>Agaricomycetes</taxon>
        <taxon>Agaricomycetidae</taxon>
        <taxon>Agaricales</taxon>
        <taxon>Agaricales incertae sedis</taxon>
        <taxon>Dendrothele</taxon>
    </lineage>
</organism>
<dbReference type="AlphaFoldDB" id="A0A4S8LMG4"/>
<accession>A0A4S8LMG4</accession>
<evidence type="ECO:0008006" key="3">
    <source>
        <dbReference type="Google" id="ProtNLM"/>
    </source>
</evidence>
<gene>
    <name evidence="1" type="ORF">K435DRAFT_841469</name>
</gene>
<keyword evidence="2" id="KW-1185">Reference proteome</keyword>